<protein>
    <submittedName>
        <fullName evidence="1">Uncharacterized protein</fullName>
    </submittedName>
</protein>
<dbReference type="Proteomes" id="UP000630936">
    <property type="component" value="Unassembled WGS sequence"/>
</dbReference>
<dbReference type="EMBL" id="BMWG01000001">
    <property type="protein sequence ID" value="GGZ15401.1"/>
    <property type="molecule type" value="Genomic_DNA"/>
</dbReference>
<evidence type="ECO:0000313" key="2">
    <source>
        <dbReference type="Proteomes" id="UP000630936"/>
    </source>
</evidence>
<name>A0A918UIZ7_9ACTN</name>
<keyword evidence="2" id="KW-1185">Reference proteome</keyword>
<sequence>MTMWIGRPGHLRAFKEAATTFDRSPQSGTTEFRSLAGGITTWTPPIRPRRLKLAWQNMLPDDLAHLDRLARRVDGPGPVAVIDPASANWLLPSQAKGVRGGYGTSLWFGAPPVTIGGGTGAYDPVTVTVNQPDEITTFVYYGPNAGYGYPVVPGTRITWWAPSLATTAHQQRLYWIKADGGTSTGLNWTSTMDRPMTVTVPPDIAYVRPAVKFNRSCRDIPVGESILRPAAPEDASLRLANRQAFSTTQQQGLAPLAQWQALAGATLSEAGGAAQVTIPGSGTFVWVPGDGKPGFPVTPGQTAVFTTSFSKIEFSGVDFLDAAGTLISGTNLSAMRAPAGAVYVRPWVFASAVTTPTPIGAGSLVLWDAAPSLPAGEGTGLYSVTDYGQTVRPGMLNSRDVSLELVEVAHATG</sequence>
<evidence type="ECO:0000313" key="1">
    <source>
        <dbReference type="EMBL" id="GGZ15401.1"/>
    </source>
</evidence>
<reference evidence="1" key="2">
    <citation type="submission" date="2020-09" db="EMBL/GenBank/DDBJ databases">
        <authorList>
            <person name="Sun Q."/>
            <person name="Ohkuma M."/>
        </authorList>
    </citation>
    <scope>NUCLEOTIDE SEQUENCE</scope>
    <source>
        <strain evidence="1">JCM 4988</strain>
    </source>
</reference>
<gene>
    <name evidence="1" type="ORF">GCM10010387_04660</name>
</gene>
<accession>A0A918UIZ7</accession>
<comment type="caution">
    <text evidence="1">The sequence shown here is derived from an EMBL/GenBank/DDBJ whole genome shotgun (WGS) entry which is preliminary data.</text>
</comment>
<organism evidence="1 2">
    <name type="scientific">Streptomyces inusitatus</name>
    <dbReference type="NCBI Taxonomy" id="68221"/>
    <lineage>
        <taxon>Bacteria</taxon>
        <taxon>Bacillati</taxon>
        <taxon>Actinomycetota</taxon>
        <taxon>Actinomycetes</taxon>
        <taxon>Kitasatosporales</taxon>
        <taxon>Streptomycetaceae</taxon>
        <taxon>Streptomyces</taxon>
    </lineage>
</organism>
<dbReference type="RefSeq" id="WP_190121109.1">
    <property type="nucleotide sequence ID" value="NZ_BMWG01000001.1"/>
</dbReference>
<reference evidence="1" key="1">
    <citation type="journal article" date="2014" name="Int. J. Syst. Evol. Microbiol.">
        <title>Complete genome sequence of Corynebacterium casei LMG S-19264T (=DSM 44701T), isolated from a smear-ripened cheese.</title>
        <authorList>
            <consortium name="US DOE Joint Genome Institute (JGI-PGF)"/>
            <person name="Walter F."/>
            <person name="Albersmeier A."/>
            <person name="Kalinowski J."/>
            <person name="Ruckert C."/>
        </authorList>
    </citation>
    <scope>NUCLEOTIDE SEQUENCE</scope>
    <source>
        <strain evidence="1">JCM 4988</strain>
    </source>
</reference>
<proteinExistence type="predicted"/>
<dbReference type="AlphaFoldDB" id="A0A918UIZ7"/>